<dbReference type="PANTHER" id="PTHR44259:SF31">
    <property type="entry name" value="F-BOX FAMILY PROTEIN"/>
    <property type="match status" value="1"/>
</dbReference>
<evidence type="ECO:0000259" key="1">
    <source>
        <dbReference type="Pfam" id="PF00646"/>
    </source>
</evidence>
<evidence type="ECO:0000313" key="4">
    <source>
        <dbReference type="RefSeq" id="XP_010495491.2"/>
    </source>
</evidence>
<evidence type="ECO:0000313" key="3">
    <source>
        <dbReference type="Proteomes" id="UP000694864"/>
    </source>
</evidence>
<dbReference type="InterPro" id="IPR036047">
    <property type="entry name" value="F-box-like_dom_sf"/>
</dbReference>
<sequence length="391" mass="45372">MADVRWLDLPMDILRCVLGRLSFVYFHRAKMVCSNWYLCSKQTSPRLSGSPLLIMFLESGDCRLYHPEEARVYKTKRDLPNIKFLANSGNWFLVMDSKSNLYIIDVLSQKKIDLPPLESIKGCQYNLKRVGDKTFKEVGTHRCVIQKARNLRGLLWVDNKKEEFVVVWYFHKNIVRKYMTEYLAFCKNGEDHYHEIPARFALRDVSDMVLLPRGDSIYVLTTSNHIRKLTFDSSGQDGFKNILSPFCLPGPPIELNHHDDECRYNIAVRPSGEILVVMSIFSESSRPWMFLLYKKNRYLFPGNSLYNMLVEVDSLGDEALLLDLGITVPANPDLGIQPNSIYFSRTRHACFSFQKRSCLDLCVFNIATKTLKRFPGFFNLKLKDARWFLPS</sequence>
<dbReference type="Proteomes" id="UP000694864">
    <property type="component" value="Chromosome 20"/>
</dbReference>
<dbReference type="InterPro" id="IPR001810">
    <property type="entry name" value="F-box_dom"/>
</dbReference>
<dbReference type="RefSeq" id="XP_010495491.2">
    <property type="nucleotide sequence ID" value="XM_010497189.2"/>
</dbReference>
<dbReference type="GeneID" id="104772591"/>
<reference evidence="3" key="1">
    <citation type="journal article" date="2014" name="Nat. Commun.">
        <title>The emerging biofuel crop Camelina sativa retains a highly undifferentiated hexaploid genome structure.</title>
        <authorList>
            <person name="Kagale S."/>
            <person name="Koh C."/>
            <person name="Nixon J."/>
            <person name="Bollina V."/>
            <person name="Clarke W.E."/>
            <person name="Tuteja R."/>
            <person name="Spillane C."/>
            <person name="Robinson S.J."/>
            <person name="Links M.G."/>
            <person name="Clarke C."/>
            <person name="Higgins E.E."/>
            <person name="Huebert T."/>
            <person name="Sharpe A.G."/>
            <person name="Parkin I.A."/>
        </authorList>
    </citation>
    <scope>NUCLEOTIDE SEQUENCE [LARGE SCALE GENOMIC DNA]</scope>
    <source>
        <strain evidence="3">cv. DH55</strain>
    </source>
</reference>
<dbReference type="Pfam" id="PF03478">
    <property type="entry name" value="Beta-prop_KIB1-4"/>
    <property type="match status" value="1"/>
</dbReference>
<organism evidence="3 4">
    <name type="scientific">Camelina sativa</name>
    <name type="common">False flax</name>
    <name type="synonym">Myagrum sativum</name>
    <dbReference type="NCBI Taxonomy" id="90675"/>
    <lineage>
        <taxon>Eukaryota</taxon>
        <taxon>Viridiplantae</taxon>
        <taxon>Streptophyta</taxon>
        <taxon>Embryophyta</taxon>
        <taxon>Tracheophyta</taxon>
        <taxon>Spermatophyta</taxon>
        <taxon>Magnoliopsida</taxon>
        <taxon>eudicotyledons</taxon>
        <taxon>Gunneridae</taxon>
        <taxon>Pentapetalae</taxon>
        <taxon>rosids</taxon>
        <taxon>malvids</taxon>
        <taxon>Brassicales</taxon>
        <taxon>Brassicaceae</taxon>
        <taxon>Camelineae</taxon>
        <taxon>Camelina</taxon>
    </lineage>
</organism>
<dbReference type="SUPFAM" id="SSF81383">
    <property type="entry name" value="F-box domain"/>
    <property type="match status" value="1"/>
</dbReference>
<keyword evidence="3" id="KW-1185">Reference proteome</keyword>
<dbReference type="Pfam" id="PF00646">
    <property type="entry name" value="F-box"/>
    <property type="match status" value="1"/>
</dbReference>
<protein>
    <submittedName>
        <fullName evidence="4">F-box protein At5g25290-like</fullName>
    </submittedName>
</protein>
<name>A0ABM0Y4S6_CAMSA</name>
<accession>A0ABM0Y4S6</accession>
<gene>
    <name evidence="4" type="primary">LOC104772591</name>
</gene>
<dbReference type="InterPro" id="IPR005174">
    <property type="entry name" value="KIB1-4_b-propeller"/>
</dbReference>
<proteinExistence type="predicted"/>
<reference evidence="4" key="2">
    <citation type="submission" date="2025-08" db="UniProtKB">
        <authorList>
            <consortium name="RefSeq"/>
        </authorList>
    </citation>
    <scope>IDENTIFICATION</scope>
    <source>
        <tissue evidence="4">Leaf</tissue>
    </source>
</reference>
<dbReference type="InterPro" id="IPR050942">
    <property type="entry name" value="F-box_BR-signaling"/>
</dbReference>
<dbReference type="PANTHER" id="PTHR44259">
    <property type="entry name" value="OS07G0183000 PROTEIN-RELATED"/>
    <property type="match status" value="1"/>
</dbReference>
<feature type="domain" description="KIB1-4 beta-propeller" evidence="2">
    <location>
        <begin position="64"/>
        <end position="365"/>
    </location>
</feature>
<evidence type="ECO:0000259" key="2">
    <source>
        <dbReference type="Pfam" id="PF03478"/>
    </source>
</evidence>
<feature type="domain" description="F-box" evidence="1">
    <location>
        <begin position="6"/>
        <end position="41"/>
    </location>
</feature>